<dbReference type="PANTHER" id="PTHR33112:SF15">
    <property type="entry name" value="HETEROKARYON INCOMPATIBILITY DOMAIN-CONTAINING PROTEIN"/>
    <property type="match status" value="1"/>
</dbReference>
<keyword evidence="2" id="KW-1185">Reference proteome</keyword>
<dbReference type="PANTHER" id="PTHR33112">
    <property type="entry name" value="DOMAIN PROTEIN, PUTATIVE-RELATED"/>
    <property type="match status" value="1"/>
</dbReference>
<dbReference type="Proteomes" id="UP000799444">
    <property type="component" value="Unassembled WGS sequence"/>
</dbReference>
<evidence type="ECO:0000313" key="2">
    <source>
        <dbReference type="Proteomes" id="UP000799444"/>
    </source>
</evidence>
<reference evidence="1" key="1">
    <citation type="journal article" date="2020" name="Stud. Mycol.">
        <title>101 Dothideomycetes genomes: a test case for predicting lifestyles and emergence of pathogens.</title>
        <authorList>
            <person name="Haridas S."/>
            <person name="Albert R."/>
            <person name="Binder M."/>
            <person name="Bloem J."/>
            <person name="Labutti K."/>
            <person name="Salamov A."/>
            <person name="Andreopoulos B."/>
            <person name="Baker S."/>
            <person name="Barry K."/>
            <person name="Bills G."/>
            <person name="Bluhm B."/>
            <person name="Cannon C."/>
            <person name="Castanera R."/>
            <person name="Culley D."/>
            <person name="Daum C."/>
            <person name="Ezra D."/>
            <person name="Gonzalez J."/>
            <person name="Henrissat B."/>
            <person name="Kuo A."/>
            <person name="Liang C."/>
            <person name="Lipzen A."/>
            <person name="Lutzoni F."/>
            <person name="Magnuson J."/>
            <person name="Mondo S."/>
            <person name="Nolan M."/>
            <person name="Ohm R."/>
            <person name="Pangilinan J."/>
            <person name="Park H.-J."/>
            <person name="Ramirez L."/>
            <person name="Alfaro M."/>
            <person name="Sun H."/>
            <person name="Tritt A."/>
            <person name="Yoshinaga Y."/>
            <person name="Zwiers L.-H."/>
            <person name="Turgeon B."/>
            <person name="Goodwin S."/>
            <person name="Spatafora J."/>
            <person name="Crous P."/>
            <person name="Grigoriev I."/>
        </authorList>
    </citation>
    <scope>NUCLEOTIDE SEQUENCE</scope>
    <source>
        <strain evidence="1">CBS 125425</strain>
    </source>
</reference>
<organism evidence="1 2">
    <name type="scientific">Polyplosphaeria fusca</name>
    <dbReference type="NCBI Taxonomy" id="682080"/>
    <lineage>
        <taxon>Eukaryota</taxon>
        <taxon>Fungi</taxon>
        <taxon>Dikarya</taxon>
        <taxon>Ascomycota</taxon>
        <taxon>Pezizomycotina</taxon>
        <taxon>Dothideomycetes</taxon>
        <taxon>Pleosporomycetidae</taxon>
        <taxon>Pleosporales</taxon>
        <taxon>Tetraplosphaeriaceae</taxon>
        <taxon>Polyplosphaeria</taxon>
    </lineage>
</organism>
<evidence type="ECO:0008006" key="3">
    <source>
        <dbReference type="Google" id="ProtNLM"/>
    </source>
</evidence>
<sequence>MYAFCDHQLPLLMKESLLRRGWVLQERLMSRRSIYFGAKLVWECCETLGCETFPEGPPVTLSRCVIQCVDGDHLERFIGNCGPCITSHFTLHLQGKWLIIVSTFSHCGLTYVEDTFPAISGLAQSFQESMQDNYLACIWQKDLISGLLW</sequence>
<dbReference type="OrthoDB" id="2958217at2759"/>
<dbReference type="EMBL" id="ML996195">
    <property type="protein sequence ID" value="KAF2731453.1"/>
    <property type="molecule type" value="Genomic_DNA"/>
</dbReference>
<feature type="non-terminal residue" evidence="1">
    <location>
        <position position="149"/>
    </location>
</feature>
<gene>
    <name evidence="1" type="ORF">EJ04DRAFT_610511</name>
</gene>
<evidence type="ECO:0000313" key="1">
    <source>
        <dbReference type="EMBL" id="KAF2731453.1"/>
    </source>
</evidence>
<comment type="caution">
    <text evidence="1">The sequence shown here is derived from an EMBL/GenBank/DDBJ whole genome shotgun (WGS) entry which is preliminary data.</text>
</comment>
<accession>A0A9P4QUA3</accession>
<dbReference type="AlphaFoldDB" id="A0A9P4QUA3"/>
<name>A0A9P4QUA3_9PLEO</name>
<proteinExistence type="predicted"/>
<protein>
    <recommendedName>
        <fullName evidence="3">Heterokaryon incompatibility domain-containing protein</fullName>
    </recommendedName>
</protein>